<protein>
    <submittedName>
        <fullName evidence="2">Reverse transcriptase</fullName>
    </submittedName>
</protein>
<proteinExistence type="predicted"/>
<accession>A0A7I5EED2</accession>
<keyword evidence="1" id="KW-1185">Reference proteome</keyword>
<dbReference type="OrthoDB" id="5857639at2759"/>
<dbReference type="Proteomes" id="UP000025227">
    <property type="component" value="Unplaced"/>
</dbReference>
<name>A0A7I5EED2_HAECO</name>
<evidence type="ECO:0000313" key="2">
    <source>
        <dbReference type="WBParaSite" id="HCON_00184220-00001"/>
    </source>
</evidence>
<reference evidence="2" key="1">
    <citation type="submission" date="2020-12" db="UniProtKB">
        <authorList>
            <consortium name="WormBaseParasite"/>
        </authorList>
    </citation>
    <scope>IDENTIFICATION</scope>
    <source>
        <strain evidence="2">MHco3</strain>
    </source>
</reference>
<dbReference type="WBParaSite" id="HCON_00184220-00001">
    <property type="protein sequence ID" value="HCON_00184220-00001"/>
    <property type="gene ID" value="HCON_00184220"/>
</dbReference>
<organism evidence="1 2">
    <name type="scientific">Haemonchus contortus</name>
    <name type="common">Barber pole worm</name>
    <dbReference type="NCBI Taxonomy" id="6289"/>
    <lineage>
        <taxon>Eukaryota</taxon>
        <taxon>Metazoa</taxon>
        <taxon>Ecdysozoa</taxon>
        <taxon>Nematoda</taxon>
        <taxon>Chromadorea</taxon>
        <taxon>Rhabditida</taxon>
        <taxon>Rhabditina</taxon>
        <taxon>Rhabditomorpha</taxon>
        <taxon>Strongyloidea</taxon>
        <taxon>Trichostrongylidae</taxon>
        <taxon>Haemonchus</taxon>
    </lineage>
</organism>
<evidence type="ECO:0000313" key="1">
    <source>
        <dbReference type="Proteomes" id="UP000025227"/>
    </source>
</evidence>
<dbReference type="AlphaFoldDB" id="A0A7I5EED2"/>
<sequence length="123" mass="13984">MKSSEIGLETNLSKTQWMHNQFSPTATAKINGETIEEVKCFKYLARQLSSTEGSTGEYSRRRKTARSSFNKIPKFLLDEGLTIEVKASLFYSTVIPFVVRHRMLAVYEGGRREIRCDAKINGT</sequence>